<dbReference type="InterPro" id="IPR000551">
    <property type="entry name" value="MerR-type_HTH_dom"/>
</dbReference>
<proteinExistence type="predicted"/>
<dbReference type="InterPro" id="IPR047057">
    <property type="entry name" value="MerR_fam"/>
</dbReference>
<dbReference type="SMART" id="SM00422">
    <property type="entry name" value="HTH_MERR"/>
    <property type="match status" value="1"/>
</dbReference>
<keyword evidence="7" id="KW-1185">Reference proteome</keyword>
<dbReference type="Pfam" id="PF13411">
    <property type="entry name" value="MerR_1"/>
    <property type="match status" value="1"/>
</dbReference>
<dbReference type="Gene3D" id="1.10.1660.10">
    <property type="match status" value="1"/>
</dbReference>
<dbReference type="InterPro" id="IPR029063">
    <property type="entry name" value="SAM-dependent_MTases_sf"/>
</dbReference>
<evidence type="ECO:0000256" key="2">
    <source>
        <dbReference type="ARBA" id="ARBA00023015"/>
    </source>
</evidence>
<dbReference type="AlphaFoldDB" id="A0A4Z0H5H9"/>
<name>A0A4Z0H5H9_9BACI</name>
<dbReference type="CDD" id="cd02440">
    <property type="entry name" value="AdoMet_MTases"/>
    <property type="match status" value="1"/>
</dbReference>
<dbReference type="Pfam" id="PF08241">
    <property type="entry name" value="Methyltransf_11"/>
    <property type="match status" value="1"/>
</dbReference>
<dbReference type="GO" id="GO:0003677">
    <property type="term" value="F:DNA binding"/>
    <property type="evidence" value="ECO:0007669"/>
    <property type="project" value="UniProtKB-KW"/>
</dbReference>
<organism evidence="6 7">
    <name type="scientific">Halobacillus salinus</name>
    <dbReference type="NCBI Taxonomy" id="192814"/>
    <lineage>
        <taxon>Bacteria</taxon>
        <taxon>Bacillati</taxon>
        <taxon>Bacillota</taxon>
        <taxon>Bacilli</taxon>
        <taxon>Bacillales</taxon>
        <taxon>Bacillaceae</taxon>
        <taxon>Halobacillus</taxon>
    </lineage>
</organism>
<reference evidence="6 7" key="1">
    <citation type="journal article" date="2003" name="Int. J. Syst. Evol. Microbiol.">
        <title>Halobacillus salinus sp. nov., isolated from a salt lake on the coast of the East Sea in Korea.</title>
        <authorList>
            <person name="Yoon J.H."/>
            <person name="Kang K.H."/>
            <person name="Park Y.H."/>
        </authorList>
    </citation>
    <scope>NUCLEOTIDE SEQUENCE [LARGE SCALE GENOMIC DNA]</scope>
    <source>
        <strain evidence="6 7">HSL-3</strain>
    </source>
</reference>
<dbReference type="Gene3D" id="3.40.50.150">
    <property type="entry name" value="Vaccinia Virus protein VP39"/>
    <property type="match status" value="1"/>
</dbReference>
<dbReference type="SUPFAM" id="SSF53335">
    <property type="entry name" value="S-adenosyl-L-methionine-dependent methyltransferases"/>
    <property type="match status" value="1"/>
</dbReference>
<dbReference type="InterPro" id="IPR013216">
    <property type="entry name" value="Methyltransf_11"/>
</dbReference>
<keyword evidence="2" id="KW-0805">Transcription regulation</keyword>
<dbReference type="PANTHER" id="PTHR30204">
    <property type="entry name" value="REDOX-CYCLING DRUG-SENSING TRANSCRIPTIONAL ACTIVATOR SOXR"/>
    <property type="match status" value="1"/>
</dbReference>
<dbReference type="EMBL" id="SRJC01000001">
    <property type="protein sequence ID" value="TGB04445.1"/>
    <property type="molecule type" value="Genomic_DNA"/>
</dbReference>
<dbReference type="PANTHER" id="PTHR30204:SF69">
    <property type="entry name" value="MERR-FAMILY TRANSCRIPTIONAL REGULATOR"/>
    <property type="match status" value="1"/>
</dbReference>
<feature type="domain" description="HTH merR-type" evidence="5">
    <location>
        <begin position="2"/>
        <end position="70"/>
    </location>
</feature>
<accession>A0A4Z0H5H9</accession>
<evidence type="ECO:0000313" key="6">
    <source>
        <dbReference type="EMBL" id="TGB04445.1"/>
    </source>
</evidence>
<keyword evidence="3" id="KW-0238">DNA-binding</keyword>
<dbReference type="SUPFAM" id="SSF46955">
    <property type="entry name" value="Putative DNA-binding domain"/>
    <property type="match status" value="1"/>
</dbReference>
<dbReference type="GO" id="GO:0003700">
    <property type="term" value="F:DNA-binding transcription factor activity"/>
    <property type="evidence" value="ECO:0007669"/>
    <property type="project" value="InterPro"/>
</dbReference>
<sequence length="340" mass="39259">MNLHIKQVAQKLHTTSRTIRYYEEKGLIKPEKSHNDYRIFREEQIQLLQTILSLREIGMSTNQIKNTMENGQELDHHLNHQRSILYSDLLELKDMIGALDEMIASPSGDLFEKAKFLKELKEKRQAWTDRWSFDQQAVTYNVDLKKEGYAFNVHEGYDEALERAYQLIDASVGETGVDIGIGTGNLGSRFLEKGSRIIGIDQSDEMLAICKSHYPEIDTRHGHFLRLPVMDHSADFITTSYALHHVEEQDKILALEEMNRILKPFGRLVIADLMFDDDEERARVLQAFKNQGNENAIEAIEDEYYADRSRLVSNLENLGFQVDCNKINDILHIVFAEKKG</sequence>
<evidence type="ECO:0000256" key="1">
    <source>
        <dbReference type="ARBA" id="ARBA00022491"/>
    </source>
</evidence>
<evidence type="ECO:0000259" key="5">
    <source>
        <dbReference type="PROSITE" id="PS50937"/>
    </source>
</evidence>
<dbReference type="PROSITE" id="PS50937">
    <property type="entry name" value="HTH_MERR_2"/>
    <property type="match status" value="1"/>
</dbReference>
<keyword evidence="1" id="KW-0678">Repressor</keyword>
<evidence type="ECO:0000256" key="3">
    <source>
        <dbReference type="ARBA" id="ARBA00023125"/>
    </source>
</evidence>
<dbReference type="GO" id="GO:0008757">
    <property type="term" value="F:S-adenosylmethionine-dependent methyltransferase activity"/>
    <property type="evidence" value="ECO:0007669"/>
    <property type="project" value="InterPro"/>
</dbReference>
<gene>
    <name evidence="6" type="ORF">E4663_05465</name>
</gene>
<comment type="caution">
    <text evidence="6">The sequence shown here is derived from an EMBL/GenBank/DDBJ whole genome shotgun (WGS) entry which is preliminary data.</text>
</comment>
<dbReference type="InterPro" id="IPR009061">
    <property type="entry name" value="DNA-bd_dom_put_sf"/>
</dbReference>
<evidence type="ECO:0000256" key="4">
    <source>
        <dbReference type="ARBA" id="ARBA00023163"/>
    </source>
</evidence>
<protein>
    <submittedName>
        <fullName evidence="6">MerR family transcriptional regulator</fullName>
    </submittedName>
</protein>
<dbReference type="Proteomes" id="UP000297982">
    <property type="component" value="Unassembled WGS sequence"/>
</dbReference>
<dbReference type="CDD" id="cd01106">
    <property type="entry name" value="HTH_TipAL-Mta"/>
    <property type="match status" value="1"/>
</dbReference>
<keyword evidence="4" id="KW-0804">Transcription</keyword>
<dbReference type="STRING" id="192814.GCA_900166575_01497"/>
<evidence type="ECO:0000313" key="7">
    <source>
        <dbReference type="Proteomes" id="UP000297982"/>
    </source>
</evidence>